<dbReference type="EMBL" id="KN831801">
    <property type="protein sequence ID" value="KIM36874.1"/>
    <property type="molecule type" value="Genomic_DNA"/>
</dbReference>
<organism evidence="3 4">
    <name type="scientific">Hebeloma cylindrosporum</name>
    <dbReference type="NCBI Taxonomy" id="76867"/>
    <lineage>
        <taxon>Eukaryota</taxon>
        <taxon>Fungi</taxon>
        <taxon>Dikarya</taxon>
        <taxon>Basidiomycota</taxon>
        <taxon>Agaricomycotina</taxon>
        <taxon>Agaricomycetes</taxon>
        <taxon>Agaricomycetidae</taxon>
        <taxon>Agaricales</taxon>
        <taxon>Agaricineae</taxon>
        <taxon>Hymenogastraceae</taxon>
        <taxon>Hebeloma</taxon>
    </lineage>
</organism>
<dbReference type="SUPFAM" id="SSF56349">
    <property type="entry name" value="DNA breaking-rejoining enzymes"/>
    <property type="match status" value="1"/>
</dbReference>
<dbReference type="OrthoDB" id="5598396at2759"/>
<dbReference type="AlphaFoldDB" id="A0A0C3BXT0"/>
<protein>
    <recommendedName>
        <fullName evidence="5">Tyr recombinase domain-containing protein</fullName>
    </recommendedName>
</protein>
<evidence type="ECO:0000256" key="1">
    <source>
        <dbReference type="ARBA" id="ARBA00023172"/>
    </source>
</evidence>
<evidence type="ECO:0008006" key="5">
    <source>
        <dbReference type="Google" id="ProtNLM"/>
    </source>
</evidence>
<dbReference type="GO" id="GO:0006310">
    <property type="term" value="P:DNA recombination"/>
    <property type="evidence" value="ECO:0007669"/>
    <property type="project" value="UniProtKB-KW"/>
</dbReference>
<keyword evidence="4" id="KW-1185">Reference proteome</keyword>
<sequence>MERLRHERALALGEALDISTWKNYGSALNSYLNFVFLHDLSPEPTADRLSLFTVWTSFYIEPRSVDSYLSGICSQLEPNFPDIRKPRSSPLVKRTLRGCERLRSKPVRRKRALTLDDLARVIAHFAGSTLHDDLLFVAMLLTGFFALMRLGELSFPDDKSLWDWCKVIRRDTVRVCLDMYEFHLPHHKADRYFEGNRIIIQKDQFRHNPLSHFIAFLRSRDRLFPLSSPLWIMANGHVPTRSFFTSRLRRFFDASVAGQSMRAGGDTSLAEHGTPPSIIQALGRWSSQAFIIYIRKNPALIQAMLYSDCSERAHRASPSPRPVSRRSRSRSPLRSRFSS</sequence>
<dbReference type="HOGENOM" id="CLU_083223_0_0_1"/>
<dbReference type="PANTHER" id="PTHR34605">
    <property type="entry name" value="PHAGE_INTEGRASE DOMAIN-CONTAINING PROTEIN"/>
    <property type="match status" value="1"/>
</dbReference>
<name>A0A0C3BXT0_HEBCY</name>
<dbReference type="Gene3D" id="1.10.443.10">
    <property type="entry name" value="Intergrase catalytic core"/>
    <property type="match status" value="1"/>
</dbReference>
<gene>
    <name evidence="3" type="ORF">M413DRAFT_31273</name>
</gene>
<feature type="compositionally biased region" description="Basic residues" evidence="2">
    <location>
        <begin position="323"/>
        <end position="333"/>
    </location>
</feature>
<feature type="region of interest" description="Disordered" evidence="2">
    <location>
        <begin position="313"/>
        <end position="339"/>
    </location>
</feature>
<evidence type="ECO:0000313" key="4">
    <source>
        <dbReference type="Proteomes" id="UP000053424"/>
    </source>
</evidence>
<evidence type="ECO:0000256" key="2">
    <source>
        <dbReference type="SAM" id="MobiDB-lite"/>
    </source>
</evidence>
<dbReference type="InterPro" id="IPR011010">
    <property type="entry name" value="DNA_brk_join_enz"/>
</dbReference>
<dbReference type="Proteomes" id="UP000053424">
    <property type="component" value="Unassembled WGS sequence"/>
</dbReference>
<reference evidence="4" key="2">
    <citation type="submission" date="2015-01" db="EMBL/GenBank/DDBJ databases">
        <title>Evolutionary Origins and Diversification of the Mycorrhizal Mutualists.</title>
        <authorList>
            <consortium name="DOE Joint Genome Institute"/>
            <consortium name="Mycorrhizal Genomics Consortium"/>
            <person name="Kohler A."/>
            <person name="Kuo A."/>
            <person name="Nagy L.G."/>
            <person name="Floudas D."/>
            <person name="Copeland A."/>
            <person name="Barry K.W."/>
            <person name="Cichocki N."/>
            <person name="Veneault-Fourrey C."/>
            <person name="LaButti K."/>
            <person name="Lindquist E.A."/>
            <person name="Lipzen A."/>
            <person name="Lundell T."/>
            <person name="Morin E."/>
            <person name="Murat C."/>
            <person name="Riley R."/>
            <person name="Ohm R."/>
            <person name="Sun H."/>
            <person name="Tunlid A."/>
            <person name="Henrissat B."/>
            <person name="Grigoriev I.V."/>
            <person name="Hibbett D.S."/>
            <person name="Martin F."/>
        </authorList>
    </citation>
    <scope>NUCLEOTIDE SEQUENCE [LARGE SCALE GENOMIC DNA]</scope>
    <source>
        <strain evidence="4">h7</strain>
    </source>
</reference>
<dbReference type="InterPro" id="IPR052925">
    <property type="entry name" value="Phage_Integrase-like_Recomb"/>
</dbReference>
<keyword evidence="1" id="KW-0233">DNA recombination</keyword>
<proteinExistence type="predicted"/>
<dbReference type="PANTHER" id="PTHR34605:SF3">
    <property type="entry name" value="P CELL-TYPE AGGLUTINATION PROTEIN MAP4-LIKE-RELATED"/>
    <property type="match status" value="1"/>
</dbReference>
<reference evidence="3 4" key="1">
    <citation type="submission" date="2014-04" db="EMBL/GenBank/DDBJ databases">
        <authorList>
            <consortium name="DOE Joint Genome Institute"/>
            <person name="Kuo A."/>
            <person name="Gay G."/>
            <person name="Dore J."/>
            <person name="Kohler A."/>
            <person name="Nagy L.G."/>
            <person name="Floudas D."/>
            <person name="Copeland A."/>
            <person name="Barry K.W."/>
            <person name="Cichocki N."/>
            <person name="Veneault-Fourrey C."/>
            <person name="LaButti K."/>
            <person name="Lindquist E.A."/>
            <person name="Lipzen A."/>
            <person name="Lundell T."/>
            <person name="Morin E."/>
            <person name="Murat C."/>
            <person name="Sun H."/>
            <person name="Tunlid A."/>
            <person name="Henrissat B."/>
            <person name="Grigoriev I.V."/>
            <person name="Hibbett D.S."/>
            <person name="Martin F."/>
            <person name="Nordberg H.P."/>
            <person name="Cantor M.N."/>
            <person name="Hua S.X."/>
        </authorList>
    </citation>
    <scope>NUCLEOTIDE SEQUENCE [LARGE SCALE GENOMIC DNA]</scope>
    <source>
        <strain evidence="4">h7</strain>
    </source>
</reference>
<dbReference type="GO" id="GO:0015074">
    <property type="term" value="P:DNA integration"/>
    <property type="evidence" value="ECO:0007669"/>
    <property type="project" value="InterPro"/>
</dbReference>
<dbReference type="InterPro" id="IPR013762">
    <property type="entry name" value="Integrase-like_cat_sf"/>
</dbReference>
<evidence type="ECO:0000313" key="3">
    <source>
        <dbReference type="EMBL" id="KIM36874.1"/>
    </source>
</evidence>
<dbReference type="GO" id="GO:0003677">
    <property type="term" value="F:DNA binding"/>
    <property type="evidence" value="ECO:0007669"/>
    <property type="project" value="InterPro"/>
</dbReference>
<accession>A0A0C3BXT0</accession>